<dbReference type="EMBL" id="JBHSCW010000010">
    <property type="protein sequence ID" value="MFC4353022.1"/>
    <property type="molecule type" value="Genomic_DNA"/>
</dbReference>
<reference evidence="2" key="1">
    <citation type="journal article" date="2019" name="Int. J. Syst. Evol. Microbiol.">
        <title>The Global Catalogue of Microorganisms (GCM) 10K type strain sequencing project: providing services to taxonomists for standard genome sequencing and annotation.</title>
        <authorList>
            <consortium name="The Broad Institute Genomics Platform"/>
            <consortium name="The Broad Institute Genome Sequencing Center for Infectious Disease"/>
            <person name="Wu L."/>
            <person name="Ma J."/>
        </authorList>
    </citation>
    <scope>NUCLEOTIDE SEQUENCE [LARGE SCALE GENOMIC DNA]</scope>
    <source>
        <strain evidence="2">CECT 8472</strain>
    </source>
</reference>
<name>A0ABV8UQL9_9PROT</name>
<dbReference type="RefSeq" id="WP_382423396.1">
    <property type="nucleotide sequence ID" value="NZ_JBHSCW010000010.1"/>
</dbReference>
<protein>
    <submittedName>
        <fullName evidence="1">Uncharacterized protein</fullName>
    </submittedName>
</protein>
<evidence type="ECO:0000313" key="2">
    <source>
        <dbReference type="Proteomes" id="UP001595799"/>
    </source>
</evidence>
<gene>
    <name evidence="1" type="ORF">ACFOW6_15840</name>
</gene>
<accession>A0ABV8UQL9</accession>
<proteinExistence type="predicted"/>
<evidence type="ECO:0000313" key="1">
    <source>
        <dbReference type="EMBL" id="MFC4353022.1"/>
    </source>
</evidence>
<sequence>MTVRHRIMNLARNAFALSGVLLVALLAIGTFLDVQAFDRTRGGYAPPYDDYSGTPIDWTELDITRTGMAYRGHVVNILVNCTSGMITFEIFRLQIPFREVSPRALAVHEPRKACLERGFTPAF</sequence>
<dbReference type="Proteomes" id="UP001595799">
    <property type="component" value="Unassembled WGS sequence"/>
</dbReference>
<organism evidence="1 2">
    <name type="scientific">Fodinicurvata halophila</name>
    <dbReference type="NCBI Taxonomy" id="1419723"/>
    <lineage>
        <taxon>Bacteria</taxon>
        <taxon>Pseudomonadati</taxon>
        <taxon>Pseudomonadota</taxon>
        <taxon>Alphaproteobacteria</taxon>
        <taxon>Rhodospirillales</taxon>
        <taxon>Rhodovibrionaceae</taxon>
        <taxon>Fodinicurvata</taxon>
    </lineage>
</organism>
<comment type="caution">
    <text evidence="1">The sequence shown here is derived from an EMBL/GenBank/DDBJ whole genome shotgun (WGS) entry which is preliminary data.</text>
</comment>
<keyword evidence="2" id="KW-1185">Reference proteome</keyword>